<evidence type="ECO:0000259" key="2">
    <source>
        <dbReference type="Pfam" id="PF25597"/>
    </source>
</evidence>
<dbReference type="Proteomes" id="UP000298416">
    <property type="component" value="Unassembled WGS sequence"/>
</dbReference>
<keyword evidence="4" id="KW-1185">Reference proteome</keyword>
<accession>A0A8X8W2Z1</accession>
<dbReference type="CDD" id="cd09272">
    <property type="entry name" value="RNase_HI_RT_Ty1"/>
    <property type="match status" value="1"/>
</dbReference>
<protein>
    <recommendedName>
        <fullName evidence="2">Retroviral polymerase SH3-like domain-containing protein</fullName>
    </recommendedName>
</protein>
<reference evidence="3" key="2">
    <citation type="submission" date="2020-08" db="EMBL/GenBank/DDBJ databases">
        <title>Plant Genome Project.</title>
        <authorList>
            <person name="Zhang R.-G."/>
        </authorList>
    </citation>
    <scope>NUCLEOTIDE SEQUENCE</scope>
    <source>
        <strain evidence="3">Huo1</strain>
        <tissue evidence="3">Leaf</tissue>
    </source>
</reference>
<dbReference type="PANTHER" id="PTHR11439">
    <property type="entry name" value="GAG-POL-RELATED RETROTRANSPOSON"/>
    <property type="match status" value="1"/>
</dbReference>
<feature type="compositionally biased region" description="Acidic residues" evidence="1">
    <location>
        <begin position="372"/>
        <end position="396"/>
    </location>
</feature>
<reference evidence="3" key="1">
    <citation type="submission" date="2018-01" db="EMBL/GenBank/DDBJ databases">
        <authorList>
            <person name="Mao J.F."/>
        </authorList>
    </citation>
    <scope>NUCLEOTIDE SEQUENCE</scope>
    <source>
        <strain evidence="3">Huo1</strain>
        <tissue evidence="3">Leaf</tissue>
    </source>
</reference>
<feature type="domain" description="Retroviral polymerase SH3-like" evidence="2">
    <location>
        <begin position="22"/>
        <end position="85"/>
    </location>
</feature>
<dbReference type="PANTHER" id="PTHR11439:SF517">
    <property type="entry name" value="CYSTEINE-RICH RLK (RECEPTOR-LIKE PROTEIN KINASE) 8"/>
    <property type="match status" value="1"/>
</dbReference>
<dbReference type="Pfam" id="PF25597">
    <property type="entry name" value="SH3_retrovirus"/>
    <property type="match status" value="1"/>
</dbReference>
<feature type="compositionally biased region" description="Low complexity" evidence="1">
    <location>
        <begin position="423"/>
        <end position="434"/>
    </location>
</feature>
<dbReference type="AlphaFoldDB" id="A0A8X8W2Z1"/>
<comment type="caution">
    <text evidence="3">The sequence shown here is derived from an EMBL/GenBank/DDBJ whole genome shotgun (WGS) entry which is preliminary data.</text>
</comment>
<dbReference type="EMBL" id="PNBA02000021">
    <property type="protein sequence ID" value="KAG6387155.1"/>
    <property type="molecule type" value="Genomic_DNA"/>
</dbReference>
<dbReference type="InterPro" id="IPR057670">
    <property type="entry name" value="SH3_retrovirus"/>
</dbReference>
<evidence type="ECO:0000256" key="1">
    <source>
        <dbReference type="SAM" id="MobiDB-lite"/>
    </source>
</evidence>
<organism evidence="3">
    <name type="scientific">Salvia splendens</name>
    <name type="common">Scarlet sage</name>
    <dbReference type="NCBI Taxonomy" id="180675"/>
    <lineage>
        <taxon>Eukaryota</taxon>
        <taxon>Viridiplantae</taxon>
        <taxon>Streptophyta</taxon>
        <taxon>Embryophyta</taxon>
        <taxon>Tracheophyta</taxon>
        <taxon>Spermatophyta</taxon>
        <taxon>Magnoliopsida</taxon>
        <taxon>eudicotyledons</taxon>
        <taxon>Gunneridae</taxon>
        <taxon>Pentapetalae</taxon>
        <taxon>asterids</taxon>
        <taxon>lamiids</taxon>
        <taxon>Lamiales</taxon>
        <taxon>Lamiaceae</taxon>
        <taxon>Nepetoideae</taxon>
        <taxon>Mentheae</taxon>
        <taxon>Salviinae</taxon>
        <taxon>Salvia</taxon>
        <taxon>Salvia subgen. Calosphace</taxon>
        <taxon>core Calosphace</taxon>
    </lineage>
</organism>
<feature type="region of interest" description="Disordered" evidence="1">
    <location>
        <begin position="415"/>
        <end position="441"/>
    </location>
</feature>
<name>A0A8X8W2Z1_SALSN</name>
<sequence length="569" mass="63795">MTPEEAWSSFKPSVAHLRVFGCIAYAKIPEARRIKLDDKGEKCIFVGYGDRVMGYKLYNPLTKKVIISRDVVFEEAQTWSWEDKKVASSSEIVPDQQEDAREVEEPDSPTSSQGPVGRPRRMRNLNDIYEATDEVDEAVEDNKFKMESCNPVNTPVAIGQELRKHDGEAEVDPTYFKSLVGSLRYLTCTRPDILYGVGLISRYMETPSQSHLNAAKRILRYIKGTLNEGILYPSNQEVKLVGYSDSDWGRDLDERKSTTGYCFYIGDAVFTWSSKKQAIVTLSTCEAEYVAASSTGVANQVIVGLIKSFFVKVLNKSHRLMDGERKQKMGHIYEAKEKAKETIARSLHGLEQRKGNGQLRESRFATAVEERELVDEESEDEEASLEDDDSYNEDDYDFTSSRSLLAAEGTPISSPLIQALPSTTGNTGTGNTETQRVNSKPEKVQAVLKGIKWVELVSEQLQTRIKEIMDHIVLHLGGCIGPWNVLKTAVAVAILQSIALLKRVSLSYHAKGRSGIRERERARCQPTVVVREITADEEAEIAKLKVHNFCKLTKREKCLVPHTLPFGIA</sequence>
<evidence type="ECO:0000313" key="3">
    <source>
        <dbReference type="EMBL" id="KAG6387155.1"/>
    </source>
</evidence>
<feature type="region of interest" description="Disordered" evidence="1">
    <location>
        <begin position="87"/>
        <end position="123"/>
    </location>
</feature>
<proteinExistence type="predicted"/>
<evidence type="ECO:0000313" key="4">
    <source>
        <dbReference type="Proteomes" id="UP000298416"/>
    </source>
</evidence>
<gene>
    <name evidence="3" type="ORF">SASPL_152340</name>
</gene>
<feature type="region of interest" description="Disordered" evidence="1">
    <location>
        <begin position="369"/>
        <end position="396"/>
    </location>
</feature>